<evidence type="ECO:0000313" key="2">
    <source>
        <dbReference type="EMBL" id="CAB4024270.1"/>
    </source>
</evidence>
<dbReference type="Gene3D" id="2.40.70.10">
    <property type="entry name" value="Acid Proteases"/>
    <property type="match status" value="1"/>
</dbReference>
<feature type="compositionally biased region" description="Low complexity" evidence="1">
    <location>
        <begin position="103"/>
        <end position="121"/>
    </location>
</feature>
<evidence type="ECO:0000313" key="3">
    <source>
        <dbReference type="Proteomes" id="UP001152795"/>
    </source>
</evidence>
<name>A0A7D9J8G8_PARCT</name>
<gene>
    <name evidence="2" type="ORF">PACLA_8A002032</name>
</gene>
<feature type="region of interest" description="Disordered" evidence="1">
    <location>
        <begin position="91"/>
        <end position="133"/>
    </location>
</feature>
<protein>
    <submittedName>
        <fullName evidence="2">Uncharacterized protein</fullName>
    </submittedName>
</protein>
<evidence type="ECO:0000256" key="1">
    <source>
        <dbReference type="SAM" id="MobiDB-lite"/>
    </source>
</evidence>
<comment type="caution">
    <text evidence="2">The sequence shown here is derived from an EMBL/GenBank/DDBJ whole genome shotgun (WGS) entry which is preliminary data.</text>
</comment>
<dbReference type="AlphaFoldDB" id="A0A7D9J8G8"/>
<dbReference type="EMBL" id="CACRXK020012931">
    <property type="protein sequence ID" value="CAB4024270.1"/>
    <property type="molecule type" value="Genomic_DNA"/>
</dbReference>
<dbReference type="SUPFAM" id="SSF50630">
    <property type="entry name" value="Acid proteases"/>
    <property type="match status" value="1"/>
</dbReference>
<dbReference type="Proteomes" id="UP001152795">
    <property type="component" value="Unassembled WGS sequence"/>
</dbReference>
<keyword evidence="3" id="KW-1185">Reference proteome</keyword>
<organism evidence="2 3">
    <name type="scientific">Paramuricea clavata</name>
    <name type="common">Red gorgonian</name>
    <name type="synonym">Violescent sea-whip</name>
    <dbReference type="NCBI Taxonomy" id="317549"/>
    <lineage>
        <taxon>Eukaryota</taxon>
        <taxon>Metazoa</taxon>
        <taxon>Cnidaria</taxon>
        <taxon>Anthozoa</taxon>
        <taxon>Octocorallia</taxon>
        <taxon>Malacalcyonacea</taxon>
        <taxon>Plexauridae</taxon>
        <taxon>Paramuricea</taxon>
    </lineage>
</organism>
<proteinExistence type="predicted"/>
<dbReference type="OrthoDB" id="6368171at2759"/>
<reference evidence="2" key="1">
    <citation type="submission" date="2020-04" db="EMBL/GenBank/DDBJ databases">
        <authorList>
            <person name="Alioto T."/>
            <person name="Alioto T."/>
            <person name="Gomez Garrido J."/>
        </authorList>
    </citation>
    <scope>NUCLEOTIDE SEQUENCE</scope>
    <source>
        <strain evidence="2">A484AB</strain>
    </source>
</reference>
<sequence>MFTVQQAQQSKHPYSTVRVNGVPMKMMVDSSASVNVLGLEDFEHLSKQSKEPISLKKTNTKIHAFGENNPIPLLGKVETLVESKHFSQQAVQEGDLDRKASRQTTTQVQIPTTTNNSTSSNGEKMTKVCTSTPGTGRVSTLLEEYADVFEGVGHIKGFEQKLRIDDSVPPVVQTYRRIFFNLRPQLEKWLQE</sequence>
<accession>A0A7D9J8G8</accession>
<dbReference type="InterPro" id="IPR021109">
    <property type="entry name" value="Peptidase_aspartic_dom_sf"/>
</dbReference>